<evidence type="ECO:0000259" key="6">
    <source>
        <dbReference type="PROSITE" id="PS50173"/>
    </source>
</evidence>
<dbReference type="RefSeq" id="WP_219877861.1">
    <property type="nucleotide sequence ID" value="NZ_JAHYXK010000010.1"/>
</dbReference>
<gene>
    <name evidence="7" type="ORF">K0O23_13005</name>
</gene>
<dbReference type="InterPro" id="IPR025188">
    <property type="entry name" value="DUF4113"/>
</dbReference>
<dbReference type="InterPro" id="IPR050116">
    <property type="entry name" value="DNA_polymerase-Y"/>
</dbReference>
<dbReference type="PROSITE" id="PS50173">
    <property type="entry name" value="UMUC"/>
    <property type="match status" value="1"/>
</dbReference>
<evidence type="ECO:0000256" key="5">
    <source>
        <dbReference type="ARBA" id="ARBA00023236"/>
    </source>
</evidence>
<organism evidence="7 8">
    <name type="scientific">Pontibacter aydingkolensis</name>
    <dbReference type="NCBI Taxonomy" id="1911536"/>
    <lineage>
        <taxon>Bacteria</taxon>
        <taxon>Pseudomonadati</taxon>
        <taxon>Bacteroidota</taxon>
        <taxon>Cytophagia</taxon>
        <taxon>Cytophagales</taxon>
        <taxon>Hymenobacteraceae</taxon>
        <taxon>Pontibacter</taxon>
    </lineage>
</organism>
<dbReference type="Pfam" id="PF11799">
    <property type="entry name" value="IMS_C"/>
    <property type="match status" value="1"/>
</dbReference>
<dbReference type="SUPFAM" id="SSF56672">
    <property type="entry name" value="DNA/RNA polymerases"/>
    <property type="match status" value="1"/>
</dbReference>
<dbReference type="InterPro" id="IPR043128">
    <property type="entry name" value="Rev_trsase/Diguanyl_cyclase"/>
</dbReference>
<comment type="similarity">
    <text evidence="1">Belongs to the DNA polymerase type-Y family.</text>
</comment>
<dbReference type="Gene3D" id="3.30.70.270">
    <property type="match status" value="1"/>
</dbReference>
<dbReference type="Pfam" id="PF00817">
    <property type="entry name" value="IMS"/>
    <property type="match status" value="1"/>
</dbReference>
<reference evidence="7 8" key="1">
    <citation type="journal article" date="2016" name="Int. J. Syst. Evol. Microbiol.">
        <title>Pontibacter aydingkolensis sp. nov., isolated from soil of a salt lake.</title>
        <authorList>
            <person name="Osman G."/>
            <person name="Zhang T."/>
            <person name="Lou K."/>
            <person name="Gao Y."/>
            <person name="Chang W."/>
            <person name="Lin Q."/>
            <person name="Yang H.M."/>
            <person name="Huo X.D."/>
            <person name="Wang N."/>
        </authorList>
    </citation>
    <scope>NUCLEOTIDE SEQUENCE [LARGE SCALE GENOMIC DNA]</scope>
    <source>
        <strain evidence="7 8">KACC 19255</strain>
    </source>
</reference>
<evidence type="ECO:0000313" key="8">
    <source>
        <dbReference type="Proteomes" id="UP000813018"/>
    </source>
</evidence>
<evidence type="ECO:0000313" key="7">
    <source>
        <dbReference type="EMBL" id="MBW7467987.1"/>
    </source>
</evidence>
<dbReference type="Pfam" id="PF13438">
    <property type="entry name" value="DUF4113"/>
    <property type="match status" value="1"/>
</dbReference>
<dbReference type="EMBL" id="JAHYXK010000010">
    <property type="protein sequence ID" value="MBW7467987.1"/>
    <property type="molecule type" value="Genomic_DNA"/>
</dbReference>
<protein>
    <submittedName>
        <fullName evidence="7">Y-family DNA polymerase</fullName>
    </submittedName>
</protein>
<evidence type="ECO:0000256" key="2">
    <source>
        <dbReference type="ARBA" id="ARBA00022763"/>
    </source>
</evidence>
<keyword evidence="2" id="KW-0227">DNA damage</keyword>
<dbReference type="InterPro" id="IPR043502">
    <property type="entry name" value="DNA/RNA_pol_sf"/>
</dbReference>
<feature type="domain" description="UmuC" evidence="6">
    <location>
        <begin position="2"/>
        <end position="186"/>
    </location>
</feature>
<dbReference type="Gene3D" id="3.40.1170.60">
    <property type="match status" value="1"/>
</dbReference>
<name>A0ABS7CVY0_9BACT</name>
<dbReference type="InterPro" id="IPR001126">
    <property type="entry name" value="UmuC"/>
</dbReference>
<accession>A0ABS7CVY0</accession>
<keyword evidence="5" id="KW-0742">SOS response</keyword>
<evidence type="ECO:0000256" key="1">
    <source>
        <dbReference type="ARBA" id="ARBA00010945"/>
    </source>
</evidence>
<dbReference type="PANTHER" id="PTHR11076">
    <property type="entry name" value="DNA REPAIR POLYMERASE UMUC / TRANSFERASE FAMILY MEMBER"/>
    <property type="match status" value="1"/>
</dbReference>
<dbReference type="PANTHER" id="PTHR11076:SF34">
    <property type="entry name" value="PROTEIN UMUC"/>
    <property type="match status" value="1"/>
</dbReference>
<proteinExistence type="inferred from homology"/>
<evidence type="ECO:0000256" key="3">
    <source>
        <dbReference type="ARBA" id="ARBA00023199"/>
    </source>
</evidence>
<evidence type="ECO:0000256" key="4">
    <source>
        <dbReference type="ARBA" id="ARBA00023204"/>
    </source>
</evidence>
<keyword evidence="4" id="KW-0234">DNA repair</keyword>
<dbReference type="InterPro" id="IPR017961">
    <property type="entry name" value="DNA_pol_Y-fam_little_finger"/>
</dbReference>
<dbReference type="CDD" id="cd01700">
    <property type="entry name" value="PolY_Pol_V_umuC"/>
    <property type="match status" value="1"/>
</dbReference>
<keyword evidence="3" id="KW-0741">SOS mutagenesis</keyword>
<comment type="caution">
    <text evidence="7">The sequence shown here is derived from an EMBL/GenBank/DDBJ whole genome shotgun (WGS) entry which is preliminary data.</text>
</comment>
<keyword evidence="8" id="KW-1185">Reference proteome</keyword>
<dbReference type="Proteomes" id="UP000813018">
    <property type="component" value="Unassembled WGS sequence"/>
</dbReference>
<sequence length="420" mass="46919">MIALVDCNNFYASCERVFNPAIRNKPVVVLSNNDGCVIARSAESKALGIKMGEPYFMLKEQVKQHGIEVFSSNYTLYGDMSNRVMKTLAEFTPNLEVYSIDESFLDLGHFYSKDLQQYAWEIKNTVFDWTGIPVGIGVAKTKTLAKIANRLAKKSNKANGVLVLQEPEHVKAALERTEVDDIWGIGRQHARFLRNNNITTAYDLTLQNDSWVKKHLTIVGLRLVKELRGEPCLELEEVSSPKKNICTSRSFGSPVKNLCSLEEATALYASKCAYKLRQQGSCASAITVFITTNTFANTKQYYNSRTIQVPTPVNSDLHLIQYASIALKSIYVEGYIYKKCGVIVSDLAPENTMQLSLFDGADTGKHRDLMKTLDNLNGKYGKSMVKSAAQGKKDASWLLKSEQLSPCYTTKLNDVIVARL</sequence>